<evidence type="ECO:0000313" key="2">
    <source>
        <dbReference type="Proteomes" id="UP000313359"/>
    </source>
</evidence>
<reference evidence="1" key="1">
    <citation type="journal article" date="2018" name="Genome Biol. Evol.">
        <title>Genomics and development of Lentinus tigrinus, a white-rot wood-decaying mushroom with dimorphic fruiting bodies.</title>
        <authorList>
            <person name="Wu B."/>
            <person name="Xu Z."/>
            <person name="Knudson A."/>
            <person name="Carlson A."/>
            <person name="Chen N."/>
            <person name="Kovaka S."/>
            <person name="LaButti K."/>
            <person name="Lipzen A."/>
            <person name="Pennachio C."/>
            <person name="Riley R."/>
            <person name="Schakwitz W."/>
            <person name="Umezawa K."/>
            <person name="Ohm R.A."/>
            <person name="Grigoriev I.V."/>
            <person name="Nagy L.G."/>
            <person name="Gibbons J."/>
            <person name="Hibbett D."/>
        </authorList>
    </citation>
    <scope>NUCLEOTIDE SEQUENCE [LARGE SCALE GENOMIC DNA]</scope>
    <source>
        <strain evidence="1">ALCF2SS1-6</strain>
    </source>
</reference>
<proteinExistence type="predicted"/>
<dbReference type="Proteomes" id="UP000313359">
    <property type="component" value="Unassembled WGS sequence"/>
</dbReference>
<sequence>MSILTHTSRVPLTVDEGDIDQISSELDSLHLILTTTPSIAADPPRVPVEVAERIIDLLSDHVGTLRSCALTCREWLPRSQYRLMTSIRIWSNEAVSSMYDYFTAHPRIAGAVRSVTVTIRLLRDSPFLNMFPVILLSRLPNLRSYKCSDYCPDTGFSHQHAASLRGIKTYLRVQELKLWGACFRTGADLARLLISFPLLRILRLERVFVGDLQDLSRMVRFRDKCSRLSELEVRRVLSIYSAVILS</sequence>
<dbReference type="OrthoDB" id="2798901at2759"/>
<dbReference type="EMBL" id="ML122317">
    <property type="protein sequence ID" value="RPD53672.1"/>
    <property type="molecule type" value="Genomic_DNA"/>
</dbReference>
<organism evidence="1 2">
    <name type="scientific">Lentinus tigrinus ALCF2SS1-6</name>
    <dbReference type="NCBI Taxonomy" id="1328759"/>
    <lineage>
        <taxon>Eukaryota</taxon>
        <taxon>Fungi</taxon>
        <taxon>Dikarya</taxon>
        <taxon>Basidiomycota</taxon>
        <taxon>Agaricomycotina</taxon>
        <taxon>Agaricomycetes</taxon>
        <taxon>Polyporales</taxon>
        <taxon>Polyporaceae</taxon>
        <taxon>Lentinus</taxon>
    </lineage>
</organism>
<gene>
    <name evidence="1" type="ORF">L227DRAFT_512828</name>
</gene>
<evidence type="ECO:0000313" key="1">
    <source>
        <dbReference type="EMBL" id="RPD53672.1"/>
    </source>
</evidence>
<dbReference type="STRING" id="1328759.A0A5C2RPZ5"/>
<keyword evidence="2" id="KW-1185">Reference proteome</keyword>
<evidence type="ECO:0008006" key="3">
    <source>
        <dbReference type="Google" id="ProtNLM"/>
    </source>
</evidence>
<accession>A0A5C2RPZ5</accession>
<name>A0A5C2RPZ5_9APHY</name>
<protein>
    <recommendedName>
        <fullName evidence="3">F-box domain-containing protein</fullName>
    </recommendedName>
</protein>
<dbReference type="AlphaFoldDB" id="A0A5C2RPZ5"/>